<evidence type="ECO:0000313" key="8">
    <source>
        <dbReference type="EMBL" id="GAA1154335.1"/>
    </source>
</evidence>
<dbReference type="PANTHER" id="PTHR30385:SF4">
    <property type="entry name" value="RNA POLYMERASE SIGMA-E FACTOR"/>
    <property type="match status" value="1"/>
</dbReference>
<evidence type="ECO:0000256" key="1">
    <source>
        <dbReference type="ARBA" id="ARBA00023015"/>
    </source>
</evidence>
<dbReference type="PANTHER" id="PTHR30385">
    <property type="entry name" value="SIGMA FACTOR F FLAGELLAR"/>
    <property type="match status" value="1"/>
</dbReference>
<evidence type="ECO:0000256" key="2">
    <source>
        <dbReference type="ARBA" id="ARBA00023082"/>
    </source>
</evidence>
<organism evidence="8 9">
    <name type="scientific">Nocardioides aquiterrae</name>
    <dbReference type="NCBI Taxonomy" id="203799"/>
    <lineage>
        <taxon>Bacteria</taxon>
        <taxon>Bacillati</taxon>
        <taxon>Actinomycetota</taxon>
        <taxon>Actinomycetes</taxon>
        <taxon>Propionibacteriales</taxon>
        <taxon>Nocardioidaceae</taxon>
        <taxon>Nocardioides</taxon>
    </lineage>
</organism>
<dbReference type="NCBIfam" id="TIGR02937">
    <property type="entry name" value="sigma70-ECF"/>
    <property type="match status" value="1"/>
</dbReference>
<evidence type="ECO:0000259" key="6">
    <source>
        <dbReference type="Pfam" id="PF04542"/>
    </source>
</evidence>
<dbReference type="Pfam" id="PF04542">
    <property type="entry name" value="Sigma70_r2"/>
    <property type="match status" value="1"/>
</dbReference>
<dbReference type="RefSeq" id="WP_343908981.1">
    <property type="nucleotide sequence ID" value="NZ_BAAAJE010000019.1"/>
</dbReference>
<feature type="domain" description="RNA polymerase sigma-70 region 3" evidence="5">
    <location>
        <begin position="142"/>
        <end position="211"/>
    </location>
</feature>
<keyword evidence="1" id="KW-0805">Transcription regulation</keyword>
<sequence length="277" mass="31161">MSTTPVLPSTLAGLPTITSADADCGLSRVERADQTRALLQQVAETDDPELAAELRERVVVINRGVAEAVAARYRQRGVPVEDLHQVAFEGLTKAVMRFDPELRNDLLTYAVPTIRGELQRYFRDHGWTVRPPRRIQETQWLVNQAVERLTQQLEREPSAVEIAAELDISLDEYRETVAAFGCFQPTSLDQPATADSLASMGDLLPDEDHDTDASEARVTLAPVVRRLPERDRRILYLRFFEDRTQEEIGQDLGVTQMQVSRLLSRILGTLREELQAG</sequence>
<keyword evidence="4" id="KW-0804">Transcription</keyword>
<accession>A0ABN1ULL6</accession>
<dbReference type="InterPro" id="IPR007627">
    <property type="entry name" value="RNA_pol_sigma70_r2"/>
</dbReference>
<proteinExistence type="predicted"/>
<dbReference type="EMBL" id="BAAAJE010000019">
    <property type="protein sequence ID" value="GAA1154335.1"/>
    <property type="molecule type" value="Genomic_DNA"/>
</dbReference>
<dbReference type="Gene3D" id="1.20.120.1810">
    <property type="match status" value="1"/>
</dbReference>
<dbReference type="Proteomes" id="UP001499979">
    <property type="component" value="Unassembled WGS sequence"/>
</dbReference>
<keyword evidence="9" id="KW-1185">Reference proteome</keyword>
<evidence type="ECO:0000256" key="3">
    <source>
        <dbReference type="ARBA" id="ARBA00023125"/>
    </source>
</evidence>
<evidence type="ECO:0000259" key="5">
    <source>
        <dbReference type="Pfam" id="PF04539"/>
    </source>
</evidence>
<keyword evidence="2" id="KW-0731">Sigma factor</keyword>
<gene>
    <name evidence="8" type="ORF">GCM10009606_35780</name>
</gene>
<comment type="caution">
    <text evidence="8">The sequence shown here is derived from an EMBL/GenBank/DDBJ whole genome shotgun (WGS) entry which is preliminary data.</text>
</comment>
<evidence type="ECO:0000259" key="7">
    <source>
        <dbReference type="Pfam" id="PF04545"/>
    </source>
</evidence>
<feature type="domain" description="RNA polymerase sigma-70 region 2" evidence="6">
    <location>
        <begin position="67"/>
        <end position="128"/>
    </location>
</feature>
<reference evidence="8 9" key="1">
    <citation type="journal article" date="2019" name="Int. J. Syst. Evol. Microbiol.">
        <title>The Global Catalogue of Microorganisms (GCM) 10K type strain sequencing project: providing services to taxonomists for standard genome sequencing and annotation.</title>
        <authorList>
            <consortium name="The Broad Institute Genomics Platform"/>
            <consortium name="The Broad Institute Genome Sequencing Center for Infectious Disease"/>
            <person name="Wu L."/>
            <person name="Ma J."/>
        </authorList>
    </citation>
    <scope>NUCLEOTIDE SEQUENCE [LARGE SCALE GENOMIC DNA]</scope>
    <source>
        <strain evidence="8 9">JCM 11813</strain>
    </source>
</reference>
<evidence type="ECO:0000256" key="4">
    <source>
        <dbReference type="ARBA" id="ARBA00023163"/>
    </source>
</evidence>
<dbReference type="Pfam" id="PF04539">
    <property type="entry name" value="Sigma70_r3"/>
    <property type="match status" value="1"/>
</dbReference>
<dbReference type="SUPFAM" id="SSF88659">
    <property type="entry name" value="Sigma3 and sigma4 domains of RNA polymerase sigma factors"/>
    <property type="match status" value="2"/>
</dbReference>
<dbReference type="InterPro" id="IPR014322">
    <property type="entry name" value="RNA_pol_sigma-B/F/G"/>
</dbReference>
<evidence type="ECO:0000313" key="9">
    <source>
        <dbReference type="Proteomes" id="UP001499979"/>
    </source>
</evidence>
<name>A0ABN1ULL6_9ACTN</name>
<dbReference type="Pfam" id="PF04545">
    <property type="entry name" value="Sigma70_r4"/>
    <property type="match status" value="1"/>
</dbReference>
<dbReference type="SUPFAM" id="SSF88946">
    <property type="entry name" value="Sigma2 domain of RNA polymerase sigma factors"/>
    <property type="match status" value="1"/>
</dbReference>
<dbReference type="InterPro" id="IPR007630">
    <property type="entry name" value="RNA_pol_sigma70_r4"/>
</dbReference>
<dbReference type="InterPro" id="IPR000943">
    <property type="entry name" value="RNA_pol_sigma70"/>
</dbReference>
<dbReference type="InterPro" id="IPR013325">
    <property type="entry name" value="RNA_pol_sigma_r2"/>
</dbReference>
<dbReference type="InterPro" id="IPR014284">
    <property type="entry name" value="RNA_pol_sigma-70_dom"/>
</dbReference>
<protein>
    <submittedName>
        <fullName evidence="8">SigB/SigF/SigG family RNA polymerase sigma factor</fullName>
    </submittedName>
</protein>
<feature type="domain" description="RNA polymerase sigma-70 region 4" evidence="7">
    <location>
        <begin position="226"/>
        <end position="272"/>
    </location>
</feature>
<dbReference type="InterPro" id="IPR013324">
    <property type="entry name" value="RNA_pol_sigma_r3/r4-like"/>
</dbReference>
<keyword evidence="3" id="KW-0238">DNA-binding</keyword>
<dbReference type="PRINTS" id="PR00046">
    <property type="entry name" value="SIGMA70FCT"/>
</dbReference>
<dbReference type="InterPro" id="IPR007624">
    <property type="entry name" value="RNA_pol_sigma70_r3"/>
</dbReference>
<dbReference type="CDD" id="cd06171">
    <property type="entry name" value="Sigma70_r4"/>
    <property type="match status" value="1"/>
</dbReference>
<dbReference type="NCBIfam" id="TIGR02980">
    <property type="entry name" value="SigBFG"/>
    <property type="match status" value="1"/>
</dbReference>
<dbReference type="Gene3D" id="1.20.140.160">
    <property type="match status" value="1"/>
</dbReference>